<dbReference type="InParanoid" id="G4TUT3"/>
<dbReference type="HOGENOM" id="CLU_416256_0_0_1"/>
<evidence type="ECO:0000259" key="3">
    <source>
        <dbReference type="Pfam" id="PF20153"/>
    </source>
</evidence>
<keyword evidence="2" id="KW-1133">Transmembrane helix</keyword>
<feature type="compositionally biased region" description="Acidic residues" evidence="1">
    <location>
        <begin position="1"/>
        <end position="10"/>
    </location>
</feature>
<proteinExistence type="predicted"/>
<dbReference type="OrthoDB" id="3219854at2759"/>
<organism evidence="4 5">
    <name type="scientific">Serendipita indica (strain DSM 11827)</name>
    <name type="common">Root endophyte fungus</name>
    <name type="synonym">Piriformospora indica</name>
    <dbReference type="NCBI Taxonomy" id="1109443"/>
    <lineage>
        <taxon>Eukaryota</taxon>
        <taxon>Fungi</taxon>
        <taxon>Dikarya</taxon>
        <taxon>Basidiomycota</taxon>
        <taxon>Agaricomycotina</taxon>
        <taxon>Agaricomycetes</taxon>
        <taxon>Sebacinales</taxon>
        <taxon>Serendipitaceae</taxon>
        <taxon>Serendipita</taxon>
    </lineage>
</organism>
<gene>
    <name evidence="4" type="ORF">PIIN_09061</name>
</gene>
<dbReference type="Pfam" id="PF20153">
    <property type="entry name" value="DUF6535"/>
    <property type="match status" value="1"/>
</dbReference>
<dbReference type="EMBL" id="CAFZ01000394">
    <property type="protein sequence ID" value="CCA75076.1"/>
    <property type="molecule type" value="Genomic_DNA"/>
</dbReference>
<keyword evidence="5" id="KW-1185">Reference proteome</keyword>
<dbReference type="eggNOG" id="ENOG502SNQJ">
    <property type="taxonomic scope" value="Eukaryota"/>
</dbReference>
<dbReference type="Proteomes" id="UP000007148">
    <property type="component" value="Unassembled WGS sequence"/>
</dbReference>
<feature type="transmembrane region" description="Helical" evidence="2">
    <location>
        <begin position="255"/>
        <end position="285"/>
    </location>
</feature>
<feature type="transmembrane region" description="Helical" evidence="2">
    <location>
        <begin position="198"/>
        <end position="221"/>
    </location>
</feature>
<accession>G4TUT3</accession>
<feature type="transmembrane region" description="Helical" evidence="2">
    <location>
        <begin position="136"/>
        <end position="154"/>
    </location>
</feature>
<dbReference type="InterPro" id="IPR045338">
    <property type="entry name" value="DUF6535"/>
</dbReference>
<protein>
    <recommendedName>
        <fullName evidence="3">DUF6535 domain-containing protein</fullName>
    </recommendedName>
</protein>
<evidence type="ECO:0000313" key="5">
    <source>
        <dbReference type="Proteomes" id="UP000007148"/>
    </source>
</evidence>
<name>G4TUT3_SERID</name>
<dbReference type="AlphaFoldDB" id="G4TUT3"/>
<feature type="transmembrane region" description="Helical" evidence="2">
    <location>
        <begin position="291"/>
        <end position="317"/>
    </location>
</feature>
<sequence length="659" mass="73880">MWDVSLEEELGANQPSPNLAPLSPLRNMQFFSSNNVQMADLTGILSTAQYILPSGQPYLNPSPVAPPPYQHTTGLDAGVAAGIPVNMEPQVTENTESNLEKKMEDSSQKTSWHVYNEKTAQEDGEFVRSVNASMDVLLIFAGLFSATATAFLQFTRPLLQEDEVEKSNDLLLALFHKMDNSSYSLPERKPFVVPAGAWAINCLVFASIAGSLISAFFAILVKQWAAGIISGLKGIPTPQLRARTRHFRAEGVRRFYFAHIASFVPVVVHFSLVLFGVGIVEFLIYSDERPLAAVVITCLLLGAGAYFLLSLLPLFYLNAPFQSPMTTIFRFFASSIRRIFSLYSPQRPPKSSEHNETLDELIGKQDQVSRHIHLSWKLDIDVLVSLMAMADKHTERWVLEQTLRDMRGLIKVQKSAPRLFCHPAILRTYSYLVSTSIFEGQNETVTLARGREPRARGLCRFLIWLGSVGAESSSMQDLCRFLEDQTLVRKQSALPTALRAYGLKHKRTEDVLLGEMAVQELGHMSQKAGRQCTTCVDFILHANGGWATTNPHSQIYEYLISLRPETWVNDIKRGRAEKEQMIRYIAAQTRCLASFAPIIPPSNLAYTRMRSLITKFHLGDPALANIWNETVPSSTIEFTNPHLSAWLRDMETQRSYQSS</sequence>
<comment type="caution">
    <text evidence="4">The sequence shown here is derived from an EMBL/GenBank/DDBJ whole genome shotgun (WGS) entry which is preliminary data.</text>
</comment>
<feature type="region of interest" description="Disordered" evidence="1">
    <location>
        <begin position="1"/>
        <end position="22"/>
    </location>
</feature>
<reference evidence="4 5" key="1">
    <citation type="journal article" date="2011" name="PLoS Pathog.">
        <title>Endophytic Life Strategies Decoded by Genome and Transcriptome Analyses of the Mutualistic Root Symbiont Piriformospora indica.</title>
        <authorList>
            <person name="Zuccaro A."/>
            <person name="Lahrmann U."/>
            <person name="Guldener U."/>
            <person name="Langen G."/>
            <person name="Pfiffi S."/>
            <person name="Biedenkopf D."/>
            <person name="Wong P."/>
            <person name="Samans B."/>
            <person name="Grimm C."/>
            <person name="Basiewicz M."/>
            <person name="Murat C."/>
            <person name="Martin F."/>
            <person name="Kogel K.H."/>
        </authorList>
    </citation>
    <scope>NUCLEOTIDE SEQUENCE [LARGE SCALE GENOMIC DNA]</scope>
    <source>
        <strain evidence="4 5">DSM 11827</strain>
    </source>
</reference>
<evidence type="ECO:0000256" key="1">
    <source>
        <dbReference type="SAM" id="MobiDB-lite"/>
    </source>
</evidence>
<evidence type="ECO:0000256" key="2">
    <source>
        <dbReference type="SAM" id="Phobius"/>
    </source>
</evidence>
<evidence type="ECO:0000313" key="4">
    <source>
        <dbReference type="EMBL" id="CCA75076.1"/>
    </source>
</evidence>
<keyword evidence="2" id="KW-0812">Transmembrane</keyword>
<feature type="domain" description="DUF6535" evidence="3">
    <location>
        <begin position="112"/>
        <end position="284"/>
    </location>
</feature>
<keyword evidence="2" id="KW-0472">Membrane</keyword>